<dbReference type="OrthoDB" id="9972745at2759"/>
<dbReference type="SMART" id="SM00136">
    <property type="entry name" value="LamNT"/>
    <property type="match status" value="1"/>
</dbReference>
<evidence type="ECO:0000256" key="7">
    <source>
        <dbReference type="ARBA" id="ARBA00023292"/>
    </source>
</evidence>
<keyword evidence="14" id="KW-1185">Reference proteome</keyword>
<dbReference type="PROSITE" id="PS50027">
    <property type="entry name" value="EGF_LAM_2"/>
    <property type="match status" value="1"/>
</dbReference>
<keyword evidence="2" id="KW-0964">Secreted</keyword>
<dbReference type="FunFam" id="2.60.120.260:FF:000098">
    <property type="entry name" value="Netrin-A, isoform B"/>
    <property type="match status" value="1"/>
</dbReference>
<keyword evidence="4" id="KW-0677">Repeat</keyword>
<proteinExistence type="predicted"/>
<dbReference type="GO" id="GO:0008045">
    <property type="term" value="P:motor neuron axon guidance"/>
    <property type="evidence" value="ECO:0007669"/>
    <property type="project" value="TreeGrafter"/>
</dbReference>
<feature type="domain" description="Laminin EGF-like" evidence="10">
    <location>
        <begin position="422"/>
        <end position="471"/>
    </location>
</feature>
<dbReference type="InterPro" id="IPR000742">
    <property type="entry name" value="EGF"/>
</dbReference>
<dbReference type="GO" id="GO:1902667">
    <property type="term" value="P:regulation of axon guidance"/>
    <property type="evidence" value="ECO:0007669"/>
    <property type="project" value="UniProtKB-ARBA"/>
</dbReference>
<evidence type="ECO:0000259" key="10">
    <source>
        <dbReference type="PROSITE" id="PS50027"/>
    </source>
</evidence>
<keyword evidence="9" id="KW-0812">Transmembrane</keyword>
<dbReference type="GO" id="GO:0005576">
    <property type="term" value="C:extracellular region"/>
    <property type="evidence" value="ECO:0007669"/>
    <property type="project" value="UniProtKB-SubCell"/>
</dbReference>
<keyword evidence="3" id="KW-0732">Signal</keyword>
<dbReference type="Pfam" id="PF00055">
    <property type="entry name" value="Laminin_N"/>
    <property type="match status" value="1"/>
</dbReference>
<evidence type="ECO:0000256" key="6">
    <source>
        <dbReference type="ARBA" id="ARBA00023180"/>
    </source>
</evidence>
<dbReference type="GO" id="GO:0048813">
    <property type="term" value="P:dendrite morphogenesis"/>
    <property type="evidence" value="ECO:0007669"/>
    <property type="project" value="UniProtKB-ARBA"/>
</dbReference>
<dbReference type="Gene3D" id="2.10.25.10">
    <property type="entry name" value="Laminin"/>
    <property type="match status" value="2"/>
</dbReference>
<keyword evidence="7 8" id="KW-0424">Laminin EGF-like domain</keyword>
<feature type="domain" description="Laminin N-terminal" evidence="12">
    <location>
        <begin position="55"/>
        <end position="302"/>
    </location>
</feature>
<feature type="disulfide bond" evidence="8">
    <location>
        <begin position="422"/>
        <end position="434"/>
    </location>
</feature>
<dbReference type="SUPFAM" id="SSF57196">
    <property type="entry name" value="EGF/Laminin"/>
    <property type="match status" value="3"/>
</dbReference>
<dbReference type="InterPro" id="IPR056863">
    <property type="entry name" value="LMN_ATRN_NET-like_EGF"/>
</dbReference>
<dbReference type="InterPro" id="IPR002049">
    <property type="entry name" value="LE_dom"/>
</dbReference>
<evidence type="ECO:0000256" key="8">
    <source>
        <dbReference type="PROSITE-ProRule" id="PRU00460"/>
    </source>
</evidence>
<organism evidence="13 14">
    <name type="scientific">Onchocerca flexuosa</name>
    <dbReference type="NCBI Taxonomy" id="387005"/>
    <lineage>
        <taxon>Eukaryota</taxon>
        <taxon>Metazoa</taxon>
        <taxon>Ecdysozoa</taxon>
        <taxon>Nematoda</taxon>
        <taxon>Chromadorea</taxon>
        <taxon>Rhabditida</taxon>
        <taxon>Spirurina</taxon>
        <taxon>Spiruromorpha</taxon>
        <taxon>Filarioidea</taxon>
        <taxon>Onchocercidae</taxon>
        <taxon>Onchocerca</taxon>
    </lineage>
</organism>
<dbReference type="PROSITE" id="PS50189">
    <property type="entry name" value="NTR"/>
    <property type="match status" value="1"/>
</dbReference>
<dbReference type="Pfam" id="PF01759">
    <property type="entry name" value="NTR"/>
    <property type="match status" value="1"/>
</dbReference>
<dbReference type="FunFam" id="2.10.25.10:FF:000081">
    <property type="entry name" value="Netrin 1"/>
    <property type="match status" value="1"/>
</dbReference>
<dbReference type="GO" id="GO:0009887">
    <property type="term" value="P:animal organ morphogenesis"/>
    <property type="evidence" value="ECO:0007669"/>
    <property type="project" value="TreeGrafter"/>
</dbReference>
<dbReference type="SMART" id="SM00180">
    <property type="entry name" value="EGF_Lam"/>
    <property type="match status" value="3"/>
</dbReference>
<feature type="transmembrane region" description="Helical" evidence="9">
    <location>
        <begin position="12"/>
        <end position="32"/>
    </location>
</feature>
<reference evidence="13 14" key="1">
    <citation type="submission" date="2015-12" db="EMBL/GenBank/DDBJ databases">
        <title>Draft genome of the nematode, Onchocerca flexuosa.</title>
        <authorList>
            <person name="Mitreva M."/>
        </authorList>
    </citation>
    <scope>NUCLEOTIDE SEQUENCE [LARGE SCALE GENOMIC DNA]</scope>
    <source>
        <strain evidence="13">Red Deer</strain>
    </source>
</reference>
<evidence type="ECO:0000256" key="1">
    <source>
        <dbReference type="ARBA" id="ARBA00004613"/>
    </source>
</evidence>
<dbReference type="FunFam" id="2.10.25.10:FF:000048">
    <property type="entry name" value="Netrin 3"/>
    <property type="match status" value="1"/>
</dbReference>
<evidence type="ECO:0000256" key="3">
    <source>
        <dbReference type="ARBA" id="ARBA00022729"/>
    </source>
</evidence>
<sequence>MDKLHAINNSYAEMYSLSTFIIVLLLQIHHVWSAYFSQFSLREPEYDPCYDNAGRPIRCVPDFINAAFGKPVTASSTCGQSGPSRYCSLRENAMGVMEEVCNICDASSKTRSHPASYLTDLNNLQNVTCWVSEPSTDYPYNVTLTLSLRKKYELTYISVQFCNRLADSMAFYKSVDFGKTWMPFQFYSTECQKIYDRNPNIKIGKHNEQEALCTNTHALTSVPNRVAFATLENRPSAFEFEHSPVLQDWITATDIRVVFNRLSPDQADLYDLTNEKGVNITDMDQVKQRYYYSVGELAVGGRCKCNGHASRCILDKTGNYICDCKHNTAGADCERCKTFHLDRPWGRATSENANHCVACNCNMHAKRCRFNMELYRLSGNKSGGVCINCKHNTAGRNCHYCKPGYFRDLTKSITHRRACKACNCHPVGSLSRSCNQSNGQCICKDGVTGLTCNQCSKGYQQSRSPLHPCIRRYYCASSAYHSKVTIAAIAIFVYCCLSFYFKILITGISVSGSTTIHDAKCPKCRAMPKRLTQKKYCRRDYAVEVQVTKRESVDGWSKYRLIVLAIYKRDAGIRLRRGEQSLWISGKRTACKCPKIRVGKKYLILGQNDTNDISRPGIVFGTRTVVLEWNDEDLEKIMRFFKKEKKGQCPARRRF</sequence>
<evidence type="ECO:0000256" key="2">
    <source>
        <dbReference type="ARBA" id="ARBA00022525"/>
    </source>
</evidence>
<evidence type="ECO:0000256" key="4">
    <source>
        <dbReference type="ARBA" id="ARBA00022737"/>
    </source>
</evidence>
<dbReference type="PROSITE" id="PS51117">
    <property type="entry name" value="LAMININ_NTER"/>
    <property type="match status" value="1"/>
</dbReference>
<evidence type="ECO:0000259" key="11">
    <source>
        <dbReference type="PROSITE" id="PS50189"/>
    </source>
</evidence>
<dbReference type="InterPro" id="IPR001134">
    <property type="entry name" value="Netrin_domain"/>
</dbReference>
<dbReference type="FunFam" id="2.40.50.120:FF:000025">
    <property type="entry name" value="Netrin unc-6"/>
    <property type="match status" value="1"/>
</dbReference>
<dbReference type="InterPro" id="IPR018933">
    <property type="entry name" value="Netrin_module_non-TIMP"/>
</dbReference>
<dbReference type="EMBL" id="KZ269996">
    <property type="protein sequence ID" value="OZC09181.1"/>
    <property type="molecule type" value="Genomic_DNA"/>
</dbReference>
<dbReference type="Gene3D" id="2.60.120.260">
    <property type="entry name" value="Galactose-binding domain-like"/>
    <property type="match status" value="1"/>
</dbReference>
<dbReference type="InterPro" id="IPR008211">
    <property type="entry name" value="Laminin_N"/>
</dbReference>
<dbReference type="AlphaFoldDB" id="A0A238BV06"/>
<dbReference type="GO" id="GO:0009888">
    <property type="term" value="P:tissue development"/>
    <property type="evidence" value="ECO:0007669"/>
    <property type="project" value="TreeGrafter"/>
</dbReference>
<evidence type="ECO:0000256" key="5">
    <source>
        <dbReference type="ARBA" id="ARBA00023157"/>
    </source>
</evidence>
<keyword evidence="6" id="KW-0325">Glycoprotein</keyword>
<name>A0A238BV06_9BILA</name>
<keyword evidence="9" id="KW-0472">Membrane</keyword>
<evidence type="ECO:0000313" key="13">
    <source>
        <dbReference type="EMBL" id="OZC09181.1"/>
    </source>
</evidence>
<dbReference type="Proteomes" id="UP000242913">
    <property type="component" value="Unassembled WGS sequence"/>
</dbReference>
<dbReference type="PROSITE" id="PS00022">
    <property type="entry name" value="EGF_1"/>
    <property type="match status" value="1"/>
</dbReference>
<dbReference type="Pfam" id="PF00053">
    <property type="entry name" value="EGF_laminin"/>
    <property type="match status" value="2"/>
</dbReference>
<feature type="disulfide bond" evidence="8">
    <location>
        <begin position="424"/>
        <end position="441"/>
    </location>
</feature>
<evidence type="ECO:0000256" key="9">
    <source>
        <dbReference type="SAM" id="Phobius"/>
    </source>
</evidence>
<gene>
    <name evidence="13" type="ORF">X798_03725</name>
</gene>
<dbReference type="GO" id="GO:0030424">
    <property type="term" value="C:axon"/>
    <property type="evidence" value="ECO:0007669"/>
    <property type="project" value="UniProtKB-ARBA"/>
</dbReference>
<keyword evidence="5 8" id="KW-1015">Disulfide bond</keyword>
<feature type="domain" description="NTR" evidence="11">
    <location>
        <begin position="521"/>
        <end position="649"/>
    </location>
</feature>
<dbReference type="InterPro" id="IPR008993">
    <property type="entry name" value="TIMP-like_OB-fold"/>
</dbReference>
<dbReference type="SMART" id="SM00643">
    <property type="entry name" value="C345C"/>
    <property type="match status" value="1"/>
</dbReference>
<dbReference type="PANTHER" id="PTHR10574:SF365">
    <property type="entry name" value="NETRIN-A-RELATED"/>
    <property type="match status" value="1"/>
</dbReference>
<comment type="subcellular location">
    <subcellularLocation>
        <location evidence="1">Secreted</location>
    </subcellularLocation>
</comment>
<dbReference type="Pfam" id="PF24973">
    <property type="entry name" value="EGF_LMN_ATRN"/>
    <property type="match status" value="1"/>
</dbReference>
<feature type="disulfide bond" evidence="8">
    <location>
        <begin position="443"/>
        <end position="452"/>
    </location>
</feature>
<keyword evidence="9" id="KW-1133">Transmembrane helix</keyword>
<evidence type="ECO:0000313" key="14">
    <source>
        <dbReference type="Proteomes" id="UP000242913"/>
    </source>
</evidence>
<dbReference type="PANTHER" id="PTHR10574">
    <property type="entry name" value="NETRIN/LAMININ-RELATED"/>
    <property type="match status" value="1"/>
</dbReference>
<protein>
    <submittedName>
        <fullName evidence="13">Laminin EGF-like protein</fullName>
    </submittedName>
</protein>
<dbReference type="SUPFAM" id="SSF50242">
    <property type="entry name" value="TIMP-like"/>
    <property type="match status" value="1"/>
</dbReference>
<dbReference type="CDD" id="cd03579">
    <property type="entry name" value="NTR_netrin-1_like"/>
    <property type="match status" value="1"/>
</dbReference>
<dbReference type="Gene3D" id="2.40.50.120">
    <property type="match status" value="1"/>
</dbReference>
<feature type="disulfide bond" evidence="8">
    <location>
        <begin position="455"/>
        <end position="469"/>
    </location>
</feature>
<dbReference type="CDD" id="cd00055">
    <property type="entry name" value="EGF_Lam"/>
    <property type="match status" value="3"/>
</dbReference>
<dbReference type="InterPro" id="IPR050440">
    <property type="entry name" value="Laminin/Netrin_ECM"/>
</dbReference>
<dbReference type="GO" id="GO:0005604">
    <property type="term" value="C:basement membrane"/>
    <property type="evidence" value="ECO:0007669"/>
    <property type="project" value="TreeGrafter"/>
</dbReference>
<evidence type="ECO:0000259" key="12">
    <source>
        <dbReference type="PROSITE" id="PS51117"/>
    </source>
</evidence>
<accession>A0A238BV06</accession>